<dbReference type="EMBL" id="JANF02000059">
    <property type="protein sequence ID" value="KER36088.1"/>
    <property type="molecule type" value="Genomic_DNA"/>
</dbReference>
<keyword evidence="4" id="KW-0812">Transmembrane</keyword>
<dbReference type="RefSeq" id="WP_020817585.1">
    <property type="nucleotide sequence ID" value="NZ_JANF02000059.1"/>
</dbReference>
<feature type="domain" description="AprE-like beta-barrel" evidence="8">
    <location>
        <begin position="308"/>
        <end position="397"/>
    </location>
</feature>
<dbReference type="InterPro" id="IPR006144">
    <property type="entry name" value="Secretion_HlyD_CS"/>
</dbReference>
<dbReference type="InterPro" id="IPR058982">
    <property type="entry name" value="Beta-barrel_AprE"/>
</dbReference>
<gene>
    <name evidence="9" type="ORF">AL00_12595</name>
</gene>
<dbReference type="InterPro" id="IPR050739">
    <property type="entry name" value="MFP"/>
</dbReference>
<dbReference type="GO" id="GO:0009306">
    <property type="term" value="P:protein secretion"/>
    <property type="evidence" value="ECO:0007669"/>
    <property type="project" value="InterPro"/>
</dbReference>
<organism evidence="9 10">
    <name type="scientific">Sphingobium indicum F2</name>
    <dbReference type="NCBI Taxonomy" id="1450518"/>
    <lineage>
        <taxon>Bacteria</taxon>
        <taxon>Pseudomonadati</taxon>
        <taxon>Pseudomonadota</taxon>
        <taxon>Alphaproteobacteria</taxon>
        <taxon>Sphingomonadales</taxon>
        <taxon>Sphingomonadaceae</taxon>
        <taxon>Sphingobium</taxon>
    </lineage>
</organism>
<sequence>MTVSTANNLFREQVTERRRQRLYGDVVLSDSHISSRLVIAMGAISLSLIVWATTATYPRTEAVPGVVMTSQPSAKVFALRSGVAERVLVREGSAVRRGQPLAFIGVDMRDEERRGAAKDSLTALTDQTDSVKAQMQAAHDALSSEREKLLGLLETNAGEQATLREQSVIQAAIIRSKEDELRRITPVAEKGFISQMDMDRRRQSLLAERQRAEQIKQQIVQLTTRHNETAAQLRRLPMDELRQRAELQGELGSLIQQRSRARVDVGYMILSPVDGRVTALQASPGRSVDPRVPLLSVLPQHSIFQVQLYAPSKAVGFIRMGQQVRISYDAFPYKQFGTFAGTITSISRTAYAPGEIDVPVKIEEPVYLIRVRLANETVPAFGKPVPLQSGMTLQGTVILERRSFVDWLLQPLNSVRKRT</sequence>
<feature type="coiled-coil region" evidence="7">
    <location>
        <begin position="205"/>
        <end position="232"/>
    </location>
</feature>
<accession>A0A8E0WSF9</accession>
<comment type="caution">
    <text evidence="9">The sequence shown here is derived from an EMBL/GenBank/DDBJ whole genome shotgun (WGS) entry which is preliminary data.</text>
</comment>
<dbReference type="Proteomes" id="UP000028135">
    <property type="component" value="Unassembled WGS sequence"/>
</dbReference>
<evidence type="ECO:0000256" key="5">
    <source>
        <dbReference type="ARBA" id="ARBA00022989"/>
    </source>
</evidence>
<keyword evidence="3" id="KW-0813">Transport</keyword>
<dbReference type="Gene3D" id="2.40.30.170">
    <property type="match status" value="1"/>
</dbReference>
<evidence type="ECO:0000256" key="1">
    <source>
        <dbReference type="ARBA" id="ARBA00004167"/>
    </source>
</evidence>
<evidence type="ECO:0000259" key="8">
    <source>
        <dbReference type="Pfam" id="PF26002"/>
    </source>
</evidence>
<dbReference type="Gene3D" id="2.40.50.100">
    <property type="match status" value="1"/>
</dbReference>
<evidence type="ECO:0000256" key="4">
    <source>
        <dbReference type="ARBA" id="ARBA00022692"/>
    </source>
</evidence>
<dbReference type="PROSITE" id="PS00543">
    <property type="entry name" value="HLYD_FAMILY"/>
    <property type="match status" value="1"/>
</dbReference>
<dbReference type="PRINTS" id="PR01490">
    <property type="entry name" value="RTXTOXIND"/>
</dbReference>
<evidence type="ECO:0000313" key="10">
    <source>
        <dbReference type="Proteomes" id="UP000028135"/>
    </source>
</evidence>
<evidence type="ECO:0000256" key="6">
    <source>
        <dbReference type="ARBA" id="ARBA00023136"/>
    </source>
</evidence>
<keyword evidence="5" id="KW-1133">Transmembrane helix</keyword>
<proteinExistence type="inferred from homology"/>
<reference evidence="9 10" key="1">
    <citation type="submission" date="2014-05" db="EMBL/GenBank/DDBJ databases">
        <title>Genome Announcement of Sphingobium lucknowense F2.</title>
        <authorList>
            <person name="Lal R."/>
            <person name="Negi V."/>
            <person name="Lata P."/>
            <person name="Sangwan N."/>
            <person name="Gupta S.K."/>
            <person name="Rao D.L.N."/>
            <person name="Das S."/>
        </authorList>
    </citation>
    <scope>NUCLEOTIDE SEQUENCE [LARGE SCALE GENOMIC DNA]</scope>
    <source>
        <strain evidence="9 10">F2</strain>
    </source>
</reference>
<keyword evidence="6" id="KW-0472">Membrane</keyword>
<dbReference type="PANTHER" id="PTHR30386">
    <property type="entry name" value="MEMBRANE FUSION SUBUNIT OF EMRAB-TOLC MULTIDRUG EFFLUX PUMP"/>
    <property type="match status" value="1"/>
</dbReference>
<dbReference type="AlphaFoldDB" id="A0A8E0WSF9"/>
<protein>
    <recommendedName>
        <fullName evidence="8">AprE-like beta-barrel domain-containing protein</fullName>
    </recommendedName>
</protein>
<keyword evidence="7" id="KW-0175">Coiled coil</keyword>
<evidence type="ECO:0000256" key="3">
    <source>
        <dbReference type="ARBA" id="ARBA00022448"/>
    </source>
</evidence>
<evidence type="ECO:0000256" key="2">
    <source>
        <dbReference type="ARBA" id="ARBA00009477"/>
    </source>
</evidence>
<comment type="subcellular location">
    <subcellularLocation>
        <location evidence="1">Membrane</location>
        <topology evidence="1">Single-pass membrane protein</topology>
    </subcellularLocation>
</comment>
<evidence type="ECO:0000313" key="9">
    <source>
        <dbReference type="EMBL" id="KER36088.1"/>
    </source>
</evidence>
<comment type="similarity">
    <text evidence="2">Belongs to the membrane fusion protein (MFP) (TC 8.A.1) family.</text>
</comment>
<name>A0A8E0WSF9_9SPHN</name>
<dbReference type="Pfam" id="PF26002">
    <property type="entry name" value="Beta-barrel_AprE"/>
    <property type="match status" value="1"/>
</dbReference>
<dbReference type="GO" id="GO:0016020">
    <property type="term" value="C:membrane"/>
    <property type="evidence" value="ECO:0007669"/>
    <property type="project" value="UniProtKB-SubCell"/>
</dbReference>
<evidence type="ECO:0000256" key="7">
    <source>
        <dbReference type="SAM" id="Coils"/>
    </source>
</evidence>
<dbReference type="PANTHER" id="PTHR30386:SF28">
    <property type="entry name" value="EXPORTED PROTEIN"/>
    <property type="match status" value="1"/>
</dbReference>